<keyword evidence="4 7" id="KW-0812">Transmembrane</keyword>
<evidence type="ECO:0000256" key="5">
    <source>
        <dbReference type="ARBA" id="ARBA00022989"/>
    </source>
</evidence>
<keyword evidence="10" id="KW-1185">Reference proteome</keyword>
<evidence type="ECO:0000259" key="8">
    <source>
        <dbReference type="PROSITE" id="PS50928"/>
    </source>
</evidence>
<evidence type="ECO:0000256" key="6">
    <source>
        <dbReference type="ARBA" id="ARBA00023136"/>
    </source>
</evidence>
<evidence type="ECO:0000256" key="7">
    <source>
        <dbReference type="RuleBase" id="RU363032"/>
    </source>
</evidence>
<dbReference type="PROSITE" id="PS50928">
    <property type="entry name" value="ABC_TM1"/>
    <property type="match status" value="1"/>
</dbReference>
<accession>A0A4R5DJG0</accession>
<comment type="subcellular location">
    <subcellularLocation>
        <location evidence="1 7">Cell membrane</location>
        <topology evidence="1 7">Multi-pass membrane protein</topology>
    </subcellularLocation>
</comment>
<comment type="caution">
    <text evidence="9">The sequence shown here is derived from an EMBL/GenBank/DDBJ whole genome shotgun (WGS) entry which is preliminary data.</text>
</comment>
<dbReference type="Proteomes" id="UP000294739">
    <property type="component" value="Unassembled WGS sequence"/>
</dbReference>
<sequence length="288" mass="29966">MSTVVETTEVAAQAPRSRGRIRSALRTPAGMVGAVVVVAISCLGLLAPLLASSDPAAQQAGASLLGPSTDHLLGTDEIGRDIFSRLLYGIRQNVIVVILAVPVSKAIGVVIGLLSTMHRRIDTAVQRILDVLIAFPNLILGACLVAFLGAGFGTVVVVIVVIGIPMAARLTRTAVLTQREREYVLGARAVGASRLGVLFRHVLPNSLDALIVNFVLSAATAIFVEGGLSLLGFGIQPPNPSLGSMVDAGLPYLADQPFYALAPVTVITALVIGLNLFADALNRALRRG</sequence>
<feature type="transmembrane region" description="Helical" evidence="7">
    <location>
        <begin position="210"/>
        <end position="235"/>
    </location>
</feature>
<dbReference type="InParanoid" id="A0A4R5DJG0"/>
<dbReference type="GO" id="GO:0005886">
    <property type="term" value="C:plasma membrane"/>
    <property type="evidence" value="ECO:0007669"/>
    <property type="project" value="UniProtKB-SubCell"/>
</dbReference>
<keyword evidence="5 7" id="KW-1133">Transmembrane helix</keyword>
<feature type="transmembrane region" description="Helical" evidence="7">
    <location>
        <begin position="258"/>
        <end position="278"/>
    </location>
</feature>
<reference evidence="9 10" key="1">
    <citation type="submission" date="2019-03" db="EMBL/GenBank/DDBJ databases">
        <title>Draft genome sequences of novel Actinobacteria.</title>
        <authorList>
            <person name="Sahin N."/>
            <person name="Ay H."/>
            <person name="Saygin H."/>
        </authorList>
    </citation>
    <scope>NUCLEOTIDE SEQUENCE [LARGE SCALE GENOMIC DNA]</scope>
    <source>
        <strain evidence="9 10">5K138</strain>
    </source>
</reference>
<dbReference type="InterPro" id="IPR035906">
    <property type="entry name" value="MetI-like_sf"/>
</dbReference>
<evidence type="ECO:0000313" key="10">
    <source>
        <dbReference type="Proteomes" id="UP000294739"/>
    </source>
</evidence>
<dbReference type="InterPro" id="IPR000515">
    <property type="entry name" value="MetI-like"/>
</dbReference>
<dbReference type="CDD" id="cd06261">
    <property type="entry name" value="TM_PBP2"/>
    <property type="match status" value="1"/>
</dbReference>
<evidence type="ECO:0000256" key="3">
    <source>
        <dbReference type="ARBA" id="ARBA00022475"/>
    </source>
</evidence>
<comment type="similarity">
    <text evidence="7">Belongs to the binding-protein-dependent transport system permease family.</text>
</comment>
<dbReference type="AlphaFoldDB" id="A0A4R5DJG0"/>
<name>A0A4R5DJG0_9ACTN</name>
<dbReference type="PANTHER" id="PTHR43386:SF1">
    <property type="entry name" value="D,D-DIPEPTIDE TRANSPORT SYSTEM PERMEASE PROTEIN DDPC-RELATED"/>
    <property type="match status" value="1"/>
</dbReference>
<feature type="transmembrane region" description="Helical" evidence="7">
    <location>
        <begin position="94"/>
        <end position="116"/>
    </location>
</feature>
<evidence type="ECO:0000256" key="4">
    <source>
        <dbReference type="ARBA" id="ARBA00022692"/>
    </source>
</evidence>
<dbReference type="EMBL" id="SMKZ01000012">
    <property type="protein sequence ID" value="TDE10945.1"/>
    <property type="molecule type" value="Genomic_DNA"/>
</dbReference>
<feature type="transmembrane region" description="Helical" evidence="7">
    <location>
        <begin position="128"/>
        <end position="148"/>
    </location>
</feature>
<evidence type="ECO:0000256" key="2">
    <source>
        <dbReference type="ARBA" id="ARBA00022448"/>
    </source>
</evidence>
<protein>
    <submittedName>
        <fullName evidence="9">ABC transporter permease</fullName>
    </submittedName>
</protein>
<feature type="transmembrane region" description="Helical" evidence="7">
    <location>
        <begin position="154"/>
        <end position="171"/>
    </location>
</feature>
<dbReference type="InterPro" id="IPR050366">
    <property type="entry name" value="BP-dependent_transpt_permease"/>
</dbReference>
<gene>
    <name evidence="9" type="ORF">E1269_10715</name>
</gene>
<keyword evidence="6 7" id="KW-0472">Membrane</keyword>
<dbReference type="GO" id="GO:0055085">
    <property type="term" value="P:transmembrane transport"/>
    <property type="evidence" value="ECO:0007669"/>
    <property type="project" value="InterPro"/>
</dbReference>
<dbReference type="SUPFAM" id="SSF161098">
    <property type="entry name" value="MetI-like"/>
    <property type="match status" value="1"/>
</dbReference>
<feature type="transmembrane region" description="Helical" evidence="7">
    <location>
        <begin position="28"/>
        <end position="51"/>
    </location>
</feature>
<dbReference type="RefSeq" id="WP_131894198.1">
    <property type="nucleotide sequence ID" value="NZ_SMKZ01000012.1"/>
</dbReference>
<keyword evidence="3" id="KW-1003">Cell membrane</keyword>
<feature type="domain" description="ABC transmembrane type-1" evidence="8">
    <location>
        <begin position="90"/>
        <end position="278"/>
    </location>
</feature>
<organism evidence="9 10">
    <name type="scientific">Jiangella asiatica</name>
    <dbReference type="NCBI Taxonomy" id="2530372"/>
    <lineage>
        <taxon>Bacteria</taxon>
        <taxon>Bacillati</taxon>
        <taxon>Actinomycetota</taxon>
        <taxon>Actinomycetes</taxon>
        <taxon>Jiangellales</taxon>
        <taxon>Jiangellaceae</taxon>
        <taxon>Jiangella</taxon>
    </lineage>
</organism>
<evidence type="ECO:0000313" key="9">
    <source>
        <dbReference type="EMBL" id="TDE10945.1"/>
    </source>
</evidence>
<keyword evidence="2 7" id="KW-0813">Transport</keyword>
<dbReference type="Gene3D" id="1.10.3720.10">
    <property type="entry name" value="MetI-like"/>
    <property type="match status" value="1"/>
</dbReference>
<evidence type="ECO:0000256" key="1">
    <source>
        <dbReference type="ARBA" id="ARBA00004651"/>
    </source>
</evidence>
<proteinExistence type="inferred from homology"/>
<dbReference type="PANTHER" id="PTHR43386">
    <property type="entry name" value="OLIGOPEPTIDE TRANSPORT SYSTEM PERMEASE PROTEIN APPC"/>
    <property type="match status" value="1"/>
</dbReference>
<dbReference type="Pfam" id="PF00528">
    <property type="entry name" value="BPD_transp_1"/>
    <property type="match status" value="1"/>
</dbReference>
<dbReference type="OrthoDB" id="9812701at2"/>